<reference evidence="2" key="1">
    <citation type="submission" date="2021-06" db="EMBL/GenBank/DDBJ databases">
        <authorList>
            <person name="Kallberg Y."/>
            <person name="Tangrot J."/>
            <person name="Rosling A."/>
        </authorList>
    </citation>
    <scope>NUCLEOTIDE SEQUENCE</scope>
    <source>
        <strain evidence="2">FL130A</strain>
    </source>
</reference>
<feature type="compositionally biased region" description="Low complexity" evidence="1">
    <location>
        <begin position="176"/>
        <end position="187"/>
    </location>
</feature>
<gene>
    <name evidence="2" type="ORF">ALEPTO_LOCUS5684</name>
</gene>
<proteinExistence type="predicted"/>
<feature type="compositionally biased region" description="Polar residues" evidence="1">
    <location>
        <begin position="197"/>
        <end position="227"/>
    </location>
</feature>
<evidence type="ECO:0000313" key="2">
    <source>
        <dbReference type="EMBL" id="CAG8546895.1"/>
    </source>
</evidence>
<feature type="compositionally biased region" description="Low complexity" evidence="1">
    <location>
        <begin position="228"/>
        <end position="251"/>
    </location>
</feature>
<accession>A0A9N9FPA6</accession>
<feature type="region of interest" description="Disordered" evidence="1">
    <location>
        <begin position="86"/>
        <end position="256"/>
    </location>
</feature>
<dbReference type="EMBL" id="CAJVPS010001673">
    <property type="protein sequence ID" value="CAG8546895.1"/>
    <property type="molecule type" value="Genomic_DNA"/>
</dbReference>
<comment type="caution">
    <text evidence="2">The sequence shown here is derived from an EMBL/GenBank/DDBJ whole genome shotgun (WGS) entry which is preliminary data.</text>
</comment>
<protein>
    <submittedName>
        <fullName evidence="2">4046_t:CDS:1</fullName>
    </submittedName>
</protein>
<sequence>MTSLHHIHTAFNAIYDTVEFHPATGYSYKSQDDSLALGNNPMLETESKESLQFQNDFMNSMNYAFVHTQQRYRLQTDKLVRELSEMSGFEEEEISNRPQTPVEEFSGTATPETPPTPSTPGKKERKSKKSHRHKKRDEIANINDETLKSKKKKKTPRPEKQENPDLLTDDKTPDETSSSSKTPTNPSQETTPRETWDQTGTANTSFCSLHTNSPPPQLSSDFALTQVSNSTQQQKTSPSSSSLQHQAQPLSFDFSNDSNVIFESGQQHLQQDPQNQLSRNFGEQRQEQIQWEASQFDFIEDHNWDFSTDLSDADAALLASLQFLDNDQIFQNDNK</sequence>
<keyword evidence="3" id="KW-1185">Reference proteome</keyword>
<dbReference type="AlphaFoldDB" id="A0A9N9FPA6"/>
<dbReference type="Proteomes" id="UP000789508">
    <property type="component" value="Unassembled WGS sequence"/>
</dbReference>
<name>A0A9N9FPA6_9GLOM</name>
<feature type="compositionally biased region" description="Basic residues" evidence="1">
    <location>
        <begin position="123"/>
        <end position="135"/>
    </location>
</feature>
<evidence type="ECO:0000256" key="1">
    <source>
        <dbReference type="SAM" id="MobiDB-lite"/>
    </source>
</evidence>
<feature type="compositionally biased region" description="Basic and acidic residues" evidence="1">
    <location>
        <begin position="156"/>
        <end position="174"/>
    </location>
</feature>
<evidence type="ECO:0000313" key="3">
    <source>
        <dbReference type="Proteomes" id="UP000789508"/>
    </source>
</evidence>
<organism evidence="2 3">
    <name type="scientific">Ambispora leptoticha</name>
    <dbReference type="NCBI Taxonomy" id="144679"/>
    <lineage>
        <taxon>Eukaryota</taxon>
        <taxon>Fungi</taxon>
        <taxon>Fungi incertae sedis</taxon>
        <taxon>Mucoromycota</taxon>
        <taxon>Glomeromycotina</taxon>
        <taxon>Glomeromycetes</taxon>
        <taxon>Archaeosporales</taxon>
        <taxon>Ambisporaceae</taxon>
        <taxon>Ambispora</taxon>
    </lineage>
</organism>